<reference evidence="2" key="1">
    <citation type="submission" date="2016-10" db="EMBL/GenBank/DDBJ databases">
        <authorList>
            <person name="Varghese N."/>
            <person name="Submissions S."/>
        </authorList>
    </citation>
    <scope>NUCLEOTIDE SEQUENCE [LARGE SCALE GENOMIC DNA]</scope>
    <source>
        <strain evidence="2">DSM 17071</strain>
    </source>
</reference>
<evidence type="ECO:0000313" key="1">
    <source>
        <dbReference type="EMBL" id="SDH67408.1"/>
    </source>
</evidence>
<accession>A0A1G8EBZ4</accession>
<protein>
    <submittedName>
        <fullName evidence="1">Uncharacterized protein</fullName>
    </submittedName>
</protein>
<name>A0A1G8EBZ4_9FLAO</name>
<evidence type="ECO:0000313" key="2">
    <source>
        <dbReference type="Proteomes" id="UP000198869"/>
    </source>
</evidence>
<gene>
    <name evidence="1" type="ORF">SAMN05421846_101511</name>
</gene>
<keyword evidence="2" id="KW-1185">Reference proteome</keyword>
<dbReference type="STRING" id="311334.SAMN05421846_101511"/>
<dbReference type="EMBL" id="FNDW01000001">
    <property type="protein sequence ID" value="SDH67408.1"/>
    <property type="molecule type" value="Genomic_DNA"/>
</dbReference>
<dbReference type="AlphaFoldDB" id="A0A1G8EBZ4"/>
<proteinExistence type="predicted"/>
<organism evidence="1 2">
    <name type="scientific">Chryseobacterium taeanense</name>
    <dbReference type="NCBI Taxonomy" id="311334"/>
    <lineage>
        <taxon>Bacteria</taxon>
        <taxon>Pseudomonadati</taxon>
        <taxon>Bacteroidota</taxon>
        <taxon>Flavobacteriia</taxon>
        <taxon>Flavobacteriales</taxon>
        <taxon>Weeksellaceae</taxon>
        <taxon>Chryseobacterium group</taxon>
        <taxon>Chryseobacterium</taxon>
    </lineage>
</organism>
<sequence length="34" mass="4176">MKFYFKFASMLSIMDARLYFYTPMNTIKDNVQLF</sequence>
<dbReference type="Proteomes" id="UP000198869">
    <property type="component" value="Unassembled WGS sequence"/>
</dbReference>